<keyword evidence="6 7" id="KW-0472">Membrane</keyword>
<dbReference type="AlphaFoldDB" id="A0A1H5MFX8"/>
<dbReference type="Gene3D" id="1.10.3720.10">
    <property type="entry name" value="MetI-like"/>
    <property type="match status" value="1"/>
</dbReference>
<protein>
    <submittedName>
        <fullName evidence="10">Carbohydrate ABC transporter membrane protein 2, CUT1 family</fullName>
    </submittedName>
</protein>
<evidence type="ECO:0000256" key="7">
    <source>
        <dbReference type="RuleBase" id="RU363032"/>
    </source>
</evidence>
<keyword evidence="5 7" id="KW-1133">Transmembrane helix</keyword>
<feature type="transmembrane region" description="Helical" evidence="7">
    <location>
        <begin position="165"/>
        <end position="188"/>
    </location>
</feature>
<dbReference type="SUPFAM" id="SSF161098">
    <property type="entry name" value="MetI-like"/>
    <property type="match status" value="1"/>
</dbReference>
<dbReference type="PROSITE" id="PS50928">
    <property type="entry name" value="ABC_TM1"/>
    <property type="match status" value="1"/>
</dbReference>
<evidence type="ECO:0000313" key="11">
    <source>
        <dbReference type="Proteomes" id="UP000199220"/>
    </source>
</evidence>
<reference evidence="11" key="1">
    <citation type="submission" date="2016-10" db="EMBL/GenBank/DDBJ databases">
        <authorList>
            <person name="Varghese N."/>
            <person name="Submissions S."/>
        </authorList>
    </citation>
    <scope>NUCLEOTIDE SEQUENCE [LARGE SCALE GENOMIC DNA]</scope>
    <source>
        <strain evidence="11">DSM 21368</strain>
    </source>
</reference>
<proteinExistence type="inferred from homology"/>
<evidence type="ECO:0000256" key="5">
    <source>
        <dbReference type="ARBA" id="ARBA00022989"/>
    </source>
</evidence>
<dbReference type="Pfam" id="PF00528">
    <property type="entry name" value="BPD_transp_1"/>
    <property type="match status" value="1"/>
</dbReference>
<evidence type="ECO:0000256" key="1">
    <source>
        <dbReference type="ARBA" id="ARBA00004651"/>
    </source>
</evidence>
<evidence type="ECO:0000256" key="3">
    <source>
        <dbReference type="ARBA" id="ARBA00022475"/>
    </source>
</evidence>
<feature type="transmembrane region" description="Helical" evidence="7">
    <location>
        <begin position="209"/>
        <end position="231"/>
    </location>
</feature>
<dbReference type="PANTHER" id="PTHR43744">
    <property type="entry name" value="ABC TRANSPORTER PERMEASE PROTEIN MG189-RELATED-RELATED"/>
    <property type="match status" value="1"/>
</dbReference>
<feature type="region of interest" description="Disordered" evidence="8">
    <location>
        <begin position="1"/>
        <end position="23"/>
    </location>
</feature>
<feature type="domain" description="ABC transmembrane type-1" evidence="9">
    <location>
        <begin position="97"/>
        <end position="289"/>
    </location>
</feature>
<comment type="subcellular location">
    <subcellularLocation>
        <location evidence="1 7">Cell membrane</location>
        <topology evidence="1 7">Multi-pass membrane protein</topology>
    </subcellularLocation>
</comment>
<organism evidence="10 11">
    <name type="scientific">Ruania alba</name>
    <dbReference type="NCBI Taxonomy" id="648782"/>
    <lineage>
        <taxon>Bacteria</taxon>
        <taxon>Bacillati</taxon>
        <taxon>Actinomycetota</taxon>
        <taxon>Actinomycetes</taxon>
        <taxon>Micrococcales</taxon>
        <taxon>Ruaniaceae</taxon>
        <taxon>Ruania</taxon>
    </lineage>
</organism>
<evidence type="ECO:0000256" key="4">
    <source>
        <dbReference type="ARBA" id="ARBA00022692"/>
    </source>
</evidence>
<dbReference type="STRING" id="648782.SAMN04488554_3364"/>
<dbReference type="InterPro" id="IPR000515">
    <property type="entry name" value="MetI-like"/>
</dbReference>
<gene>
    <name evidence="10" type="ORF">SAMN04488554_3364</name>
</gene>
<keyword evidence="2 7" id="KW-0813">Transport</keyword>
<sequence>MTVVGPGTEVEDRVHESPGTDPAPRLRKSYKHRILAIWPYVLMVPVALTWVYPFVWMVTSSFKSNSEMFGSTSLIPESFHWENWQRAWYQVDIGRYFGNTVFVTVATIFIVVATSSMIGYVLGRYTFPGKKIVIAAFIATVLVPEGYTIIPLFDLINNLGLGGSLWGVVLAESGGAHVMIILLFAGYFRQIPNEIEEAAQIDGAGFVRQFFTIMLPLTKPVVATAVILTLMRSWNSFLIPLVLTLSNPDARTLAVGVYSFQGENMTDWTGMTAASTISLLPIVIVFLFLQRYFIEGMTGAVRG</sequence>
<comment type="similarity">
    <text evidence="7">Belongs to the binding-protein-dependent transport system permease family.</text>
</comment>
<dbReference type="OrthoDB" id="9794684at2"/>
<dbReference type="EMBL" id="FNTX01000002">
    <property type="protein sequence ID" value="SEE88236.1"/>
    <property type="molecule type" value="Genomic_DNA"/>
</dbReference>
<name>A0A1H5MFX8_9MICO</name>
<accession>A0A1H5MFX8</accession>
<evidence type="ECO:0000259" key="9">
    <source>
        <dbReference type="PROSITE" id="PS50928"/>
    </source>
</evidence>
<dbReference type="Proteomes" id="UP000199220">
    <property type="component" value="Unassembled WGS sequence"/>
</dbReference>
<keyword evidence="3" id="KW-1003">Cell membrane</keyword>
<feature type="transmembrane region" description="Helical" evidence="7">
    <location>
        <begin position="132"/>
        <end position="153"/>
    </location>
</feature>
<dbReference type="InterPro" id="IPR035906">
    <property type="entry name" value="MetI-like_sf"/>
</dbReference>
<evidence type="ECO:0000313" key="10">
    <source>
        <dbReference type="EMBL" id="SEE88236.1"/>
    </source>
</evidence>
<dbReference type="PANTHER" id="PTHR43744:SF12">
    <property type="entry name" value="ABC TRANSPORTER PERMEASE PROTEIN MG189-RELATED"/>
    <property type="match status" value="1"/>
</dbReference>
<feature type="transmembrane region" description="Helical" evidence="7">
    <location>
        <begin position="268"/>
        <end position="289"/>
    </location>
</feature>
<feature type="transmembrane region" description="Helical" evidence="7">
    <location>
        <begin position="96"/>
        <end position="120"/>
    </location>
</feature>
<dbReference type="GO" id="GO:0005886">
    <property type="term" value="C:plasma membrane"/>
    <property type="evidence" value="ECO:0007669"/>
    <property type="project" value="UniProtKB-SubCell"/>
</dbReference>
<dbReference type="CDD" id="cd06261">
    <property type="entry name" value="TM_PBP2"/>
    <property type="match status" value="1"/>
</dbReference>
<dbReference type="GO" id="GO:0055085">
    <property type="term" value="P:transmembrane transport"/>
    <property type="evidence" value="ECO:0007669"/>
    <property type="project" value="InterPro"/>
</dbReference>
<keyword evidence="11" id="KW-1185">Reference proteome</keyword>
<evidence type="ECO:0000256" key="6">
    <source>
        <dbReference type="ARBA" id="ARBA00023136"/>
    </source>
</evidence>
<feature type="transmembrane region" description="Helical" evidence="7">
    <location>
        <begin position="35"/>
        <end position="58"/>
    </location>
</feature>
<keyword evidence="4 7" id="KW-0812">Transmembrane</keyword>
<evidence type="ECO:0000256" key="8">
    <source>
        <dbReference type="SAM" id="MobiDB-lite"/>
    </source>
</evidence>
<evidence type="ECO:0000256" key="2">
    <source>
        <dbReference type="ARBA" id="ARBA00022448"/>
    </source>
</evidence>